<feature type="transmembrane region" description="Helical" evidence="10">
    <location>
        <begin position="314"/>
        <end position="336"/>
    </location>
</feature>
<sequence length="453" mass="49271">MSMEKLNLLRDKESKVFFHYLIPAICSTLVTSVYLLVDTLIIGQGVGALGISALNIFMPFFLIFNGLGLLFGIGSGILISAEDGMGNKKKSNQYFITGLVSVVSLALVLSLIWNHYLESLCVFLGANDDTIGLVLEYGKCIMMFAPVFIMSNYFAPIIRNMKNPKLVMCAVLTGSFLNIILDYVFVFPMNMGIFGAALATVIGSVTTLLVLSTHFIKKQNRVKINKETISLKLIAPIVKCGFSSLIMEVANGFVIFIFNIQILKYIGNNGIVVYGIISNCVLVGLALFNGVAQAAQPIIATNFGAKENARVKKVLKYAMITTTIIGISLFAVVFLFTGQVIQVFVKANAEILSVGIPALRLYLSAFCIMNINILISGYFQSVGKEKIAIYVSIVRGFLLNIILAFVLPSVLPATILWAIVPLSELITLIGIALYSKKTSTSENTSLNKELISA</sequence>
<reference evidence="11 12" key="1">
    <citation type="submission" date="2021-06" db="EMBL/GenBank/DDBJ databases">
        <authorList>
            <person name="Sun Q."/>
            <person name="Li D."/>
        </authorList>
    </citation>
    <scope>NUCLEOTIDE SEQUENCE [LARGE SCALE GENOMIC DNA]</scope>
    <source>
        <strain evidence="11 12">N19</strain>
    </source>
</reference>
<name>A0ABS6DTF2_9FIRM</name>
<comment type="caution">
    <text evidence="11">The sequence shown here is derived from an EMBL/GenBank/DDBJ whole genome shotgun (WGS) entry which is preliminary data.</text>
</comment>
<feature type="transmembrane region" description="Helical" evidence="10">
    <location>
        <begin position="271"/>
        <end position="293"/>
    </location>
</feature>
<dbReference type="EMBL" id="JAHLOQ010000002">
    <property type="protein sequence ID" value="MBU5335044.1"/>
    <property type="molecule type" value="Genomic_DNA"/>
</dbReference>
<feature type="transmembrane region" description="Helical" evidence="10">
    <location>
        <begin position="237"/>
        <end position="259"/>
    </location>
</feature>
<evidence type="ECO:0000256" key="7">
    <source>
        <dbReference type="ARBA" id="ARBA00022989"/>
    </source>
</evidence>
<keyword evidence="6 10" id="KW-0812">Transmembrane</keyword>
<feature type="transmembrane region" description="Helical" evidence="10">
    <location>
        <begin position="387"/>
        <end position="408"/>
    </location>
</feature>
<evidence type="ECO:0000313" key="12">
    <source>
        <dbReference type="Proteomes" id="UP001196301"/>
    </source>
</evidence>
<evidence type="ECO:0000256" key="8">
    <source>
        <dbReference type="ARBA" id="ARBA00023136"/>
    </source>
</evidence>
<dbReference type="Pfam" id="PF01554">
    <property type="entry name" value="MatE"/>
    <property type="match status" value="2"/>
</dbReference>
<dbReference type="InterPro" id="IPR051327">
    <property type="entry name" value="MATE_MepA_subfamily"/>
</dbReference>
<keyword evidence="5" id="KW-1003">Cell membrane</keyword>
<feature type="transmembrane region" description="Helical" evidence="10">
    <location>
        <begin position="16"/>
        <end position="37"/>
    </location>
</feature>
<evidence type="ECO:0000256" key="9">
    <source>
        <dbReference type="ARBA" id="ARBA00023251"/>
    </source>
</evidence>
<keyword evidence="12" id="KW-1185">Reference proteome</keyword>
<dbReference type="InterPro" id="IPR045070">
    <property type="entry name" value="MATE_MepA-like"/>
</dbReference>
<evidence type="ECO:0000256" key="10">
    <source>
        <dbReference type="SAM" id="Phobius"/>
    </source>
</evidence>
<evidence type="ECO:0000256" key="6">
    <source>
        <dbReference type="ARBA" id="ARBA00022692"/>
    </source>
</evidence>
<dbReference type="PANTHER" id="PTHR43823">
    <property type="entry name" value="SPORULATION PROTEIN YKVU"/>
    <property type="match status" value="1"/>
</dbReference>
<keyword evidence="4" id="KW-0813">Transport</keyword>
<proteinExistence type="inferred from homology"/>
<keyword evidence="7 10" id="KW-1133">Transmembrane helix</keyword>
<dbReference type="Proteomes" id="UP001196301">
    <property type="component" value="Unassembled WGS sequence"/>
</dbReference>
<dbReference type="CDD" id="cd13143">
    <property type="entry name" value="MATE_MepA_like"/>
    <property type="match status" value="1"/>
</dbReference>
<dbReference type="InterPro" id="IPR002528">
    <property type="entry name" value="MATE_fam"/>
</dbReference>
<evidence type="ECO:0000256" key="1">
    <source>
        <dbReference type="ARBA" id="ARBA00004651"/>
    </source>
</evidence>
<comment type="subcellular location">
    <subcellularLocation>
        <location evidence="1">Cell membrane</location>
        <topology evidence="1">Multi-pass membrane protein</topology>
    </subcellularLocation>
</comment>
<feature type="transmembrane region" description="Helical" evidence="10">
    <location>
        <begin position="93"/>
        <end position="113"/>
    </location>
</feature>
<keyword evidence="8 10" id="KW-0472">Membrane</keyword>
<gene>
    <name evidence="11" type="ORF">KQI20_01205</name>
</gene>
<protein>
    <recommendedName>
        <fullName evidence="3">Multidrug export protein MepA</fullName>
    </recommendedName>
</protein>
<evidence type="ECO:0000256" key="2">
    <source>
        <dbReference type="ARBA" id="ARBA00008417"/>
    </source>
</evidence>
<dbReference type="InterPro" id="IPR048279">
    <property type="entry name" value="MdtK-like"/>
</dbReference>
<keyword evidence="9" id="KW-0046">Antibiotic resistance</keyword>
<feature type="transmembrane region" description="Helical" evidence="10">
    <location>
        <begin position="166"/>
        <end position="187"/>
    </location>
</feature>
<evidence type="ECO:0000256" key="4">
    <source>
        <dbReference type="ARBA" id="ARBA00022448"/>
    </source>
</evidence>
<feature type="transmembrane region" description="Helical" evidence="10">
    <location>
        <begin position="356"/>
        <end position="375"/>
    </location>
</feature>
<feature type="transmembrane region" description="Helical" evidence="10">
    <location>
        <begin position="57"/>
        <end position="81"/>
    </location>
</feature>
<organism evidence="11 12">
    <name type="scientific">Intestinibacter bartlettii</name>
    <dbReference type="NCBI Taxonomy" id="261299"/>
    <lineage>
        <taxon>Bacteria</taxon>
        <taxon>Bacillati</taxon>
        <taxon>Bacillota</taxon>
        <taxon>Clostridia</taxon>
        <taxon>Peptostreptococcales</taxon>
        <taxon>Peptostreptococcaceae</taxon>
        <taxon>Intestinibacter</taxon>
    </lineage>
</organism>
<comment type="similarity">
    <text evidence="2">Belongs to the multi antimicrobial extrusion (MATE) (TC 2.A.66.1) family. MepA subfamily.</text>
</comment>
<feature type="transmembrane region" description="Helical" evidence="10">
    <location>
        <begin position="193"/>
        <end position="216"/>
    </location>
</feature>
<evidence type="ECO:0000256" key="5">
    <source>
        <dbReference type="ARBA" id="ARBA00022475"/>
    </source>
</evidence>
<evidence type="ECO:0000256" key="3">
    <source>
        <dbReference type="ARBA" id="ARBA00022106"/>
    </source>
</evidence>
<feature type="transmembrane region" description="Helical" evidence="10">
    <location>
        <begin position="414"/>
        <end position="434"/>
    </location>
</feature>
<evidence type="ECO:0000313" key="11">
    <source>
        <dbReference type="EMBL" id="MBU5335044.1"/>
    </source>
</evidence>
<dbReference type="PANTHER" id="PTHR43823:SF3">
    <property type="entry name" value="MULTIDRUG EXPORT PROTEIN MEPA"/>
    <property type="match status" value="1"/>
</dbReference>
<dbReference type="PIRSF" id="PIRSF006603">
    <property type="entry name" value="DinF"/>
    <property type="match status" value="1"/>
</dbReference>
<dbReference type="NCBIfam" id="TIGR00797">
    <property type="entry name" value="matE"/>
    <property type="match status" value="1"/>
</dbReference>
<feature type="transmembrane region" description="Helical" evidence="10">
    <location>
        <begin position="133"/>
        <end position="154"/>
    </location>
</feature>
<accession>A0ABS6DTF2</accession>